<evidence type="ECO:0000313" key="1">
    <source>
        <dbReference type="EMBL" id="ONG37176.1"/>
    </source>
</evidence>
<comment type="caution">
    <text evidence="1">The sequence shown here is derived from an EMBL/GenBank/DDBJ whole genome shotgun (WGS) entry which is preliminary data.</text>
</comment>
<sequence length="121" mass="14217">MLENPLMQEQIHKRFSKLRPFEQQLLKVIIQKASTQNQLTAFWVDLSFTTVHQLMGSHYPEALAEQQIVKSLEALLFARGYFHAIDHASLEYQFIVGYKIYPDFSIRVYLNSLIQPYLVQL</sequence>
<evidence type="ECO:0000313" key="2">
    <source>
        <dbReference type="Proteomes" id="UP000192132"/>
    </source>
</evidence>
<name>A0A1S8CRE4_9GAMM</name>
<gene>
    <name evidence="1" type="ORF">BKE30_15105</name>
</gene>
<proteinExistence type="predicted"/>
<organism evidence="1 2">
    <name type="scientific">Alkanindiges hydrocarboniclasticus</name>
    <dbReference type="NCBI Taxonomy" id="1907941"/>
    <lineage>
        <taxon>Bacteria</taxon>
        <taxon>Pseudomonadati</taxon>
        <taxon>Pseudomonadota</taxon>
        <taxon>Gammaproteobacteria</taxon>
        <taxon>Moraxellales</taxon>
        <taxon>Moraxellaceae</taxon>
        <taxon>Alkanindiges</taxon>
    </lineage>
</organism>
<dbReference type="AlphaFoldDB" id="A0A1S8CRE4"/>
<dbReference type="Proteomes" id="UP000192132">
    <property type="component" value="Unassembled WGS sequence"/>
</dbReference>
<protein>
    <submittedName>
        <fullName evidence="1">Uncharacterized protein</fullName>
    </submittedName>
</protein>
<dbReference type="EMBL" id="MLCN01000067">
    <property type="protein sequence ID" value="ONG37176.1"/>
    <property type="molecule type" value="Genomic_DNA"/>
</dbReference>
<accession>A0A1S8CRE4</accession>
<keyword evidence="2" id="KW-1185">Reference proteome</keyword>
<reference evidence="1 2" key="1">
    <citation type="submission" date="2016-10" db="EMBL/GenBank/DDBJ databases">
        <title>Draft Genome sequence of Alkanindiges sp. strain H1.</title>
        <authorList>
            <person name="Subhash Y."/>
            <person name="Lee S."/>
        </authorList>
    </citation>
    <scope>NUCLEOTIDE SEQUENCE [LARGE SCALE GENOMIC DNA]</scope>
    <source>
        <strain evidence="1 2">H1</strain>
    </source>
</reference>